<dbReference type="Gene3D" id="2.40.160.20">
    <property type="match status" value="1"/>
</dbReference>
<proteinExistence type="predicted"/>
<dbReference type="AlphaFoldDB" id="A0A934PSN3"/>
<organism evidence="2 3">
    <name type="scientific">Mucilaginibacter segetis</name>
    <dbReference type="NCBI Taxonomy" id="2793071"/>
    <lineage>
        <taxon>Bacteria</taxon>
        <taxon>Pseudomonadati</taxon>
        <taxon>Bacteroidota</taxon>
        <taxon>Sphingobacteriia</taxon>
        <taxon>Sphingobacteriales</taxon>
        <taxon>Sphingobacteriaceae</taxon>
        <taxon>Mucilaginibacter</taxon>
    </lineage>
</organism>
<dbReference type="InterPro" id="IPR011250">
    <property type="entry name" value="OMP/PagP_B-barrel"/>
</dbReference>
<dbReference type="Proteomes" id="UP000613193">
    <property type="component" value="Unassembled WGS sequence"/>
</dbReference>
<protein>
    <submittedName>
        <fullName evidence="2">Outer membrane beta-barrel protein</fullName>
    </submittedName>
</protein>
<dbReference type="EMBL" id="JAEHFW010000001">
    <property type="protein sequence ID" value="MBK0378238.1"/>
    <property type="molecule type" value="Genomic_DNA"/>
</dbReference>
<dbReference type="InterPro" id="IPR045743">
    <property type="entry name" value="DUF6089"/>
</dbReference>
<dbReference type="SUPFAM" id="SSF56925">
    <property type="entry name" value="OMPA-like"/>
    <property type="match status" value="1"/>
</dbReference>
<feature type="domain" description="DUF6089" evidence="1">
    <location>
        <begin position="2"/>
        <end position="179"/>
    </location>
</feature>
<evidence type="ECO:0000259" key="1">
    <source>
        <dbReference type="Pfam" id="PF19573"/>
    </source>
</evidence>
<dbReference type="Pfam" id="PF19573">
    <property type="entry name" value="DUF6089"/>
    <property type="match status" value="1"/>
</dbReference>
<accession>A0A934PSN3</accession>
<name>A0A934PSN3_9SPHI</name>
<gene>
    <name evidence="2" type="ORF">I5M19_02910</name>
</gene>
<evidence type="ECO:0000313" key="3">
    <source>
        <dbReference type="Proteomes" id="UP000613193"/>
    </source>
</evidence>
<sequence>MAQTWEIGGALGGSGYIGDLNTNNPVKLSGGSAGIFLKRNFNGYISAKLNYTYGKISAADSNSNSQQIRDRNLSFHTPLKELGLLGEFNFIKFIPDAGRNKYTPYVYAGIGITAFAPRTVYGNAIISLRNLRTEGQPKPYSNSTLVIPYGAGFKYNFGGKWTVAADLGYRYSRTDYLDDVSGIYHTQAELPNYMSYVLSDRSGERNNGVNIGSPGSQRGDLKPHDTYMFFGFTLSYTFVTQKCYFEGR</sequence>
<comment type="caution">
    <text evidence="2">The sequence shown here is derived from an EMBL/GenBank/DDBJ whole genome shotgun (WGS) entry which is preliminary data.</text>
</comment>
<evidence type="ECO:0000313" key="2">
    <source>
        <dbReference type="EMBL" id="MBK0378238.1"/>
    </source>
</evidence>
<reference evidence="2" key="1">
    <citation type="submission" date="2020-12" db="EMBL/GenBank/DDBJ databases">
        <title>Bacterial novel species Mucilaginibacter sp. SD-g isolated from soil.</title>
        <authorList>
            <person name="Jung H.-Y."/>
        </authorList>
    </citation>
    <scope>NUCLEOTIDE SEQUENCE</scope>
    <source>
        <strain evidence="2">SD-g</strain>
    </source>
</reference>
<keyword evidence="3" id="KW-1185">Reference proteome</keyword>